<dbReference type="Pfam" id="PF20148">
    <property type="entry name" value="DUF6531"/>
    <property type="match status" value="1"/>
</dbReference>
<dbReference type="InterPro" id="IPR022385">
    <property type="entry name" value="Rhs_assc_core"/>
</dbReference>
<sequence length="1503" mass="164207">MSNWAVLDRSDPAPGDVERTRSLGRRLLGQAESIDVQTGTLRSVSSSSSELQMEGDYAPGYIEALSELPEDLSKLAIAYRSCGQALNTFADDLAGAKTQAGRALADGTDADARYRSALRDLRLLLPPSHQNLAASGLSLSPSAIEASTTDLDESVREQIRLTARRARQADDDLDRARALADQAAALRSDAEDRCVRGIDAALDDSGIKNRSWLEKAWDTVSAPFRSWDDFVSLCRAVALVAGVVALFISGPIGWALMAAALVAGAVAFADSAVKYAKGEVGLGQLALDAVGLIPGGRGVVSLTKVGRALGPMAKALTTPGGFKVLAAGARAAMARTAATGLRNVVSAVPHGLNKAGGIRGALSNPKAFSKAFADRFTGRDPIDLVTGEMVMQATDFELPALLPLVLQRTYSSAYGAGRWFGPSWSSFLDQRLEVDERGVCFAYTEAVLLSYPAIAPGESALPDEGPRLRLERRADGHYLVREPQTGRTFWFAPPGDSGAAVLPLAAVSDRNGNRIDIGYDPETGWLAELAHTGGYRVEIDCEAGRITAFRLPALENATLVRYRYDDQGRLTDVYNSSGLPLKFGYDQGHRITSWTDRNGTWYRYTYDAKGRVVRTAGSAHCLDGEIRYDPDNQVTVEINSLGAATAYHYNENGQVERVLDPLGQATGYTWDRYHRKTSETDPLGRTTQYRHDENDDLTVITRPDGAQTVFTYDADHRPLAMLQPDGLSWRRQYDSSGNLVAAADPSGAVRRFTYDSRGAMLSNTDAVGRVTTFETDAAGLLISAIDPAGSTTTIERDAGGRPVTVADALGRATAFTWTIEGRLASRTSADGHREQWLYDAEGNFAEYTGADGQRTRIEYTSFDLPSLRTDALGAQVAFTYDTELRLTSVTDAQGLTWTYEYDPAGRLVRERDYDGRVLSYRYDAAGQLTERVNGAGQVTGFGYDELGNLASRSSDDVTTVFEFDRLNRLMRAADPFTAVEYTRDANGRVTSESIDGWAVGYTYDAAGQLLRRRSPSGAVSTWEYDQAGRVSLLTSAGRTQRFAHDALGREVSRLVPGAQVDQAWDAEGRLFGQRIVGGQRVVQERRYGWTSSNGLSRIDDFLRGRTSFDLDALQRICGVGGSRAFAYSADGALVSTPEAGGPWEREGSRVRRAGPWRYEYDRQGRVISRQQRLLSGGTRVWRYRWDALDRLVAVSVPDGDVWRYRYDALGRRVGKEQFRGETLLQAVRYSWDGFLLGEQDQTDGRVRTTRTWDWEPGTMRPLSQLERSGPHGPIDEQAWYDARFRSIVTDLSGAPAELLDEDGVISWRREAGVWGARPEGIAADCPLQFPGQEHDEETGLDYNVHRYYDPQIGAYLSADPLGLAAAPNARAYVPNPYLWADPLGLQSCYSDVLSSESRQHILGGDAGGGSHRWPAAPGKTSYPLSWSDDQIMHNVGDIVTSPSTVWHVEKGNGGVLTSKGKPAVWRAWEVRDGVRLRIAYEPYTGKVRTAFPDNGPATGPLVP</sequence>
<dbReference type="Gene3D" id="2.180.10.10">
    <property type="entry name" value="RHS repeat-associated core"/>
    <property type="match status" value="2"/>
</dbReference>
<evidence type="ECO:0000313" key="6">
    <source>
        <dbReference type="EMBL" id="MCD5315931.1"/>
    </source>
</evidence>
<dbReference type="RefSeq" id="WP_231448751.1">
    <property type="nucleotide sequence ID" value="NZ_JAJOMB010000025.1"/>
</dbReference>
<keyword evidence="2" id="KW-1133">Transmembrane helix</keyword>
<reference evidence="6" key="1">
    <citation type="submission" date="2021-11" db="EMBL/GenBank/DDBJ databases">
        <title>Streptomyces corallinus and Kineosporia corallina sp. nov., two new coral-derived marine actinobacteria.</title>
        <authorList>
            <person name="Buangrab K."/>
            <person name="Sutthacheep M."/>
            <person name="Yeemin T."/>
            <person name="Harunari E."/>
            <person name="Igarashi Y."/>
            <person name="Sripreechasak P."/>
            <person name="Kanchanasin P."/>
            <person name="Tanasupawat S."/>
            <person name="Phongsopitanun W."/>
        </authorList>
    </citation>
    <scope>NUCLEOTIDE SEQUENCE</scope>
    <source>
        <strain evidence="6">JCM 31032</strain>
    </source>
</reference>
<evidence type="ECO:0000256" key="2">
    <source>
        <dbReference type="SAM" id="Phobius"/>
    </source>
</evidence>
<dbReference type="NCBIfam" id="TIGR03696">
    <property type="entry name" value="Rhs_assc_core"/>
    <property type="match status" value="1"/>
</dbReference>
<dbReference type="Pfam" id="PF25023">
    <property type="entry name" value="TEN_YD-shell"/>
    <property type="match status" value="2"/>
</dbReference>
<dbReference type="SUPFAM" id="SSF69304">
    <property type="entry name" value="Tricorn protease N-terminal domain"/>
    <property type="match status" value="1"/>
</dbReference>
<proteinExistence type="predicted"/>
<evidence type="ECO:0000259" key="5">
    <source>
        <dbReference type="Pfam" id="PF25023"/>
    </source>
</evidence>
<dbReference type="InterPro" id="IPR045351">
    <property type="entry name" value="DUF6531"/>
</dbReference>
<evidence type="ECO:0000259" key="3">
    <source>
        <dbReference type="Pfam" id="PF14436"/>
    </source>
</evidence>
<dbReference type="SUPFAM" id="SSF63829">
    <property type="entry name" value="Calcium-dependent phosphotriesterase"/>
    <property type="match status" value="2"/>
</dbReference>
<protein>
    <submittedName>
        <fullName evidence="6">DUF6531 domain-containing protein</fullName>
    </submittedName>
</protein>
<keyword evidence="1" id="KW-0677">Repeat</keyword>
<keyword evidence="2" id="KW-0812">Transmembrane</keyword>
<dbReference type="InterPro" id="IPR029501">
    <property type="entry name" value="EndoU_bac"/>
</dbReference>
<dbReference type="GO" id="GO:0004519">
    <property type="term" value="F:endonuclease activity"/>
    <property type="evidence" value="ECO:0007669"/>
    <property type="project" value="InterPro"/>
</dbReference>
<dbReference type="Pfam" id="PF05593">
    <property type="entry name" value="RHS_repeat"/>
    <property type="match status" value="2"/>
</dbReference>
<feature type="domain" description="Teneurin-like YD-shell" evidence="5">
    <location>
        <begin position="633"/>
        <end position="801"/>
    </location>
</feature>
<dbReference type="InterPro" id="IPR031325">
    <property type="entry name" value="RHS_repeat"/>
</dbReference>
<keyword evidence="2" id="KW-0472">Membrane</keyword>
<dbReference type="NCBIfam" id="TIGR01643">
    <property type="entry name" value="YD_repeat_2x"/>
    <property type="match status" value="13"/>
</dbReference>
<evidence type="ECO:0000259" key="4">
    <source>
        <dbReference type="Pfam" id="PF20148"/>
    </source>
</evidence>
<dbReference type="PANTHER" id="PTHR32305">
    <property type="match status" value="1"/>
</dbReference>
<accession>A0A9X1NLI3</accession>
<evidence type="ECO:0000256" key="1">
    <source>
        <dbReference type="ARBA" id="ARBA00022737"/>
    </source>
</evidence>
<feature type="transmembrane region" description="Helical" evidence="2">
    <location>
        <begin position="236"/>
        <end position="269"/>
    </location>
</feature>
<dbReference type="Proteomes" id="UP001138997">
    <property type="component" value="Unassembled WGS sequence"/>
</dbReference>
<dbReference type="InterPro" id="IPR050708">
    <property type="entry name" value="T6SS_VgrG/RHS"/>
</dbReference>
<feature type="domain" description="Teneurin-like YD-shell" evidence="5">
    <location>
        <begin position="919"/>
        <end position="1032"/>
    </location>
</feature>
<keyword evidence="7" id="KW-1185">Reference proteome</keyword>
<feature type="domain" description="DUF6531" evidence="4">
    <location>
        <begin position="380"/>
        <end position="445"/>
    </location>
</feature>
<dbReference type="InterPro" id="IPR006530">
    <property type="entry name" value="YD"/>
</dbReference>
<evidence type="ECO:0000313" key="7">
    <source>
        <dbReference type="Proteomes" id="UP001138997"/>
    </source>
</evidence>
<comment type="caution">
    <text evidence="6">The sequence shown here is derived from an EMBL/GenBank/DDBJ whole genome shotgun (WGS) entry which is preliminary data.</text>
</comment>
<dbReference type="EMBL" id="JAJOMB010000025">
    <property type="protein sequence ID" value="MCD5315931.1"/>
    <property type="molecule type" value="Genomic_DNA"/>
</dbReference>
<dbReference type="InterPro" id="IPR056823">
    <property type="entry name" value="TEN-like_YD-shell"/>
</dbReference>
<name>A0A9X1NLI3_9ACTN</name>
<dbReference type="Pfam" id="PF14436">
    <property type="entry name" value="EndoU_bacteria"/>
    <property type="match status" value="1"/>
</dbReference>
<dbReference type="PANTHER" id="PTHR32305:SF15">
    <property type="entry name" value="PROTEIN RHSA-RELATED"/>
    <property type="match status" value="1"/>
</dbReference>
<feature type="domain" description="Bacterial EndoU nuclease" evidence="3">
    <location>
        <begin position="1415"/>
        <end position="1494"/>
    </location>
</feature>
<gene>
    <name evidence="6" type="ORF">LR394_34055</name>
</gene>
<organism evidence="6 7">
    <name type="scientific">Kineosporia babensis</name>
    <dbReference type="NCBI Taxonomy" id="499548"/>
    <lineage>
        <taxon>Bacteria</taxon>
        <taxon>Bacillati</taxon>
        <taxon>Actinomycetota</taxon>
        <taxon>Actinomycetes</taxon>
        <taxon>Kineosporiales</taxon>
        <taxon>Kineosporiaceae</taxon>
        <taxon>Kineosporia</taxon>
    </lineage>
</organism>